<evidence type="ECO:0000256" key="1">
    <source>
        <dbReference type="SAM" id="Phobius"/>
    </source>
</evidence>
<feature type="transmembrane region" description="Helical" evidence="1">
    <location>
        <begin position="122"/>
        <end position="144"/>
    </location>
</feature>
<dbReference type="EMBL" id="CAADEX010000032">
    <property type="protein sequence ID" value="VFJ51087.1"/>
    <property type="molecule type" value="Genomic_DNA"/>
</dbReference>
<evidence type="ECO:0000313" key="2">
    <source>
        <dbReference type="EMBL" id="VFJ51087.1"/>
    </source>
</evidence>
<keyword evidence="1" id="KW-0472">Membrane</keyword>
<keyword evidence="1" id="KW-1133">Transmembrane helix</keyword>
<protein>
    <recommendedName>
        <fullName evidence="3">Tetratricopeptide repeat-containing protein</fullName>
    </recommendedName>
</protein>
<dbReference type="AlphaFoldDB" id="A0A450SEE9"/>
<accession>A0A450SEE9</accession>
<proteinExistence type="predicted"/>
<feature type="transmembrane region" description="Helical" evidence="1">
    <location>
        <begin position="156"/>
        <end position="174"/>
    </location>
</feature>
<name>A0A450SEE9_9GAMM</name>
<organism evidence="2">
    <name type="scientific">Candidatus Kentrum sp. DK</name>
    <dbReference type="NCBI Taxonomy" id="2126562"/>
    <lineage>
        <taxon>Bacteria</taxon>
        <taxon>Pseudomonadati</taxon>
        <taxon>Pseudomonadota</taxon>
        <taxon>Gammaproteobacteria</taxon>
        <taxon>Candidatus Kentrum</taxon>
    </lineage>
</organism>
<evidence type="ECO:0008006" key="3">
    <source>
        <dbReference type="Google" id="ProtNLM"/>
    </source>
</evidence>
<keyword evidence="1" id="KW-0812">Transmembrane</keyword>
<sequence length="203" mass="23200">MKEAAKLHREAMDYADAAEEERIRGNKDKSLSLARLALDKETQAANLVADFDALEPTRSVLHRSAASLALECGEYRLAEKLIGRALSGEPPDEITEELRELYSHVCDVGLQNAESRMSAWDFLFFSSILPFVWLLFLSTIAWFIFPPVSPMEKIMMIFFVFISLSSSILLERFLTSPRIFHKPMGFFRGAWFAVYKRALLINR</sequence>
<gene>
    <name evidence="2" type="ORF">BECKDK2373B_GA0170837_10328</name>
</gene>
<reference evidence="2" key="1">
    <citation type="submission" date="2019-02" db="EMBL/GenBank/DDBJ databases">
        <authorList>
            <person name="Gruber-Vodicka R. H."/>
            <person name="Seah K. B. B."/>
        </authorList>
    </citation>
    <scope>NUCLEOTIDE SEQUENCE</scope>
    <source>
        <strain evidence="2">BECK_DK47</strain>
    </source>
</reference>